<sequence length="63" mass="6178">MVVRAVPRAPEGAVFSGETRCACEAAVARRDLGRPVIVATAAACGASAASGQCLGVGPGPLRV</sequence>
<protein>
    <submittedName>
        <fullName evidence="1">Uncharacterized protein</fullName>
    </submittedName>
</protein>
<dbReference type="RefSeq" id="WP_175433258.1">
    <property type="nucleotide sequence ID" value="NZ_CP021978.1"/>
</dbReference>
<dbReference type="KEGG" id="shaw:CEB94_18515"/>
<dbReference type="EMBL" id="CP021978">
    <property type="protein sequence ID" value="QCD56635.1"/>
    <property type="molecule type" value="Genomic_DNA"/>
</dbReference>
<reference evidence="1 2" key="1">
    <citation type="submission" date="2017-06" db="EMBL/GenBank/DDBJ databases">
        <title>Complete Genome Sequence of Streptomyces hawaiiensis NRRL 15010 and insights into acyldepsipeptides biosynthesis.</title>
        <authorList>
            <person name="Mariita R.M."/>
            <person name="Sello J.K."/>
        </authorList>
    </citation>
    <scope>NUCLEOTIDE SEQUENCE [LARGE SCALE GENOMIC DNA]</scope>
    <source>
        <strain evidence="1 2">ATCC 12236</strain>
    </source>
</reference>
<proteinExistence type="predicted"/>
<dbReference type="AlphaFoldDB" id="A0A6G5REU7"/>
<dbReference type="Proteomes" id="UP000495940">
    <property type="component" value="Chromosome"/>
</dbReference>
<evidence type="ECO:0000313" key="2">
    <source>
        <dbReference type="Proteomes" id="UP000495940"/>
    </source>
</evidence>
<accession>A0A6G5REU7</accession>
<keyword evidence="2" id="KW-1185">Reference proteome</keyword>
<gene>
    <name evidence="1" type="ORF">CEB94_18515</name>
</gene>
<evidence type="ECO:0000313" key="1">
    <source>
        <dbReference type="EMBL" id="QCD56635.1"/>
    </source>
</evidence>
<organism evidence="1 2">
    <name type="scientific">Streptomyces hawaiiensis</name>
    <dbReference type="NCBI Taxonomy" id="67305"/>
    <lineage>
        <taxon>Bacteria</taxon>
        <taxon>Bacillati</taxon>
        <taxon>Actinomycetota</taxon>
        <taxon>Actinomycetes</taxon>
        <taxon>Kitasatosporales</taxon>
        <taxon>Streptomycetaceae</taxon>
        <taxon>Streptomyces</taxon>
    </lineage>
</organism>
<name>A0A6G5REU7_9ACTN</name>